<evidence type="ECO:0000256" key="3">
    <source>
        <dbReference type="ARBA" id="ARBA00022475"/>
    </source>
</evidence>
<dbReference type="PANTHER" id="PTHR42925:SF2">
    <property type="entry name" value="NA+ DRIVEN MULTIDRUG EFFLUX PUMP"/>
    <property type="match status" value="1"/>
</dbReference>
<sequence length="455" mass="50331">MLVTRDKQFYKLLLSIALPIAMQNLITFAVSMVDTLMLGTLGEVELSAASISNNLFFVFMILNFGLAGGSNILISQYWGKNDVKAIHKVLAIMYKVCVALSIVFTAIALCAPRLFISIFTPDMAVVDAGEKYLRIVGLGYFFYAITNCSIMMLRSVKTVKISMVVYSISLLVNAFFNWILIFGNLGAPRLGIEGAAIATVLARFVEFAIVMCFMAFFEKKIKFRLSYFKIKDALMKKDYIKTCTPVVFNEFLWAMGSSMVAVIVGRLGTEVVAANSISNVVNQFVTVFIFGLSSAAAVMIGNSIGEGNYKKTKEYAATIAICVACLAVFAGFLTFTLRPFIVQFYNVSDLTKSIAMDIMAVNSVIVFFQAMANTTNIGILRGGGDVKFVLVNDVIFMWLVAIPLGFIAAFVWSWPVIAVFCVIRVDEILKVICSTRRIISWKWITNVTRDEEYAA</sequence>
<organism evidence="8 9">
    <name type="scientific">Zhenhengia yiwuensis</name>
    <dbReference type="NCBI Taxonomy" id="2763666"/>
    <lineage>
        <taxon>Bacteria</taxon>
        <taxon>Bacillati</taxon>
        <taxon>Bacillota</taxon>
        <taxon>Clostridia</taxon>
        <taxon>Lachnospirales</taxon>
        <taxon>Lachnospiraceae</taxon>
        <taxon>Zhenhengia</taxon>
    </lineage>
</organism>
<keyword evidence="6 7" id="KW-0472">Membrane</keyword>
<dbReference type="EMBL" id="JACRSY010000001">
    <property type="protein sequence ID" value="MBC8578083.1"/>
    <property type="molecule type" value="Genomic_DNA"/>
</dbReference>
<evidence type="ECO:0000256" key="5">
    <source>
        <dbReference type="ARBA" id="ARBA00022989"/>
    </source>
</evidence>
<dbReference type="Proteomes" id="UP000655830">
    <property type="component" value="Unassembled WGS sequence"/>
</dbReference>
<feature type="transmembrane region" description="Helical" evidence="7">
    <location>
        <begin position="164"/>
        <end position="183"/>
    </location>
</feature>
<evidence type="ECO:0000256" key="7">
    <source>
        <dbReference type="SAM" id="Phobius"/>
    </source>
</evidence>
<gene>
    <name evidence="8" type="ORF">H8718_00830</name>
</gene>
<evidence type="ECO:0000313" key="8">
    <source>
        <dbReference type="EMBL" id="MBC8578083.1"/>
    </source>
</evidence>
<evidence type="ECO:0000256" key="6">
    <source>
        <dbReference type="ARBA" id="ARBA00023136"/>
    </source>
</evidence>
<dbReference type="InterPro" id="IPR002528">
    <property type="entry name" value="MATE_fam"/>
</dbReference>
<reference evidence="8" key="1">
    <citation type="submission" date="2020-08" db="EMBL/GenBank/DDBJ databases">
        <title>Genome public.</title>
        <authorList>
            <person name="Liu C."/>
            <person name="Sun Q."/>
        </authorList>
    </citation>
    <scope>NUCLEOTIDE SEQUENCE</scope>
    <source>
        <strain evidence="8">NSJ-12</strain>
    </source>
</reference>
<dbReference type="AlphaFoldDB" id="A0A926ED10"/>
<keyword evidence="3" id="KW-1003">Cell membrane</keyword>
<comment type="subcellular location">
    <subcellularLocation>
        <location evidence="1">Cell membrane</location>
        <topology evidence="1">Multi-pass membrane protein</topology>
    </subcellularLocation>
</comment>
<feature type="transmembrane region" description="Helical" evidence="7">
    <location>
        <begin position="353"/>
        <end position="373"/>
    </location>
</feature>
<dbReference type="NCBIfam" id="TIGR00797">
    <property type="entry name" value="matE"/>
    <property type="match status" value="1"/>
</dbReference>
<dbReference type="PIRSF" id="PIRSF006603">
    <property type="entry name" value="DinF"/>
    <property type="match status" value="1"/>
</dbReference>
<feature type="transmembrane region" description="Helical" evidence="7">
    <location>
        <begin position="394"/>
        <end position="414"/>
    </location>
</feature>
<dbReference type="RefSeq" id="WP_249331163.1">
    <property type="nucleotide sequence ID" value="NZ_JACRSY010000001.1"/>
</dbReference>
<proteinExistence type="predicted"/>
<protein>
    <submittedName>
        <fullName evidence="8">MATE family efflux transporter</fullName>
    </submittedName>
</protein>
<feature type="transmembrane region" description="Helical" evidence="7">
    <location>
        <begin position="132"/>
        <end position="152"/>
    </location>
</feature>
<dbReference type="GO" id="GO:0042910">
    <property type="term" value="F:xenobiotic transmembrane transporter activity"/>
    <property type="evidence" value="ECO:0007669"/>
    <property type="project" value="InterPro"/>
</dbReference>
<name>A0A926ED10_9FIRM</name>
<dbReference type="InterPro" id="IPR047135">
    <property type="entry name" value="YsiQ"/>
</dbReference>
<dbReference type="Pfam" id="PF01554">
    <property type="entry name" value="MatE"/>
    <property type="match status" value="2"/>
</dbReference>
<evidence type="ECO:0000256" key="1">
    <source>
        <dbReference type="ARBA" id="ARBA00004651"/>
    </source>
</evidence>
<feature type="transmembrane region" description="Helical" evidence="7">
    <location>
        <begin position="96"/>
        <end position="120"/>
    </location>
</feature>
<dbReference type="CDD" id="cd13134">
    <property type="entry name" value="MATE_like_8"/>
    <property type="match status" value="1"/>
</dbReference>
<keyword evidence="9" id="KW-1185">Reference proteome</keyword>
<feature type="transmembrane region" description="Helical" evidence="7">
    <location>
        <begin position="284"/>
        <end position="304"/>
    </location>
</feature>
<evidence type="ECO:0000256" key="2">
    <source>
        <dbReference type="ARBA" id="ARBA00022448"/>
    </source>
</evidence>
<accession>A0A926ED10</accession>
<keyword evidence="5 7" id="KW-1133">Transmembrane helix</keyword>
<dbReference type="PANTHER" id="PTHR42925">
    <property type="entry name" value="MULTIDRUG AND TOXIN EFFLUX PROTEIN MATE FAMILY"/>
    <property type="match status" value="1"/>
</dbReference>
<feature type="transmembrane region" description="Helical" evidence="7">
    <location>
        <begin position="195"/>
        <end position="217"/>
    </location>
</feature>
<evidence type="ECO:0000313" key="9">
    <source>
        <dbReference type="Proteomes" id="UP000655830"/>
    </source>
</evidence>
<keyword evidence="2" id="KW-0813">Transport</keyword>
<comment type="caution">
    <text evidence="8">The sequence shown here is derived from an EMBL/GenBank/DDBJ whole genome shotgun (WGS) entry which is preliminary data.</text>
</comment>
<dbReference type="GO" id="GO:0005886">
    <property type="term" value="C:plasma membrane"/>
    <property type="evidence" value="ECO:0007669"/>
    <property type="project" value="UniProtKB-SubCell"/>
</dbReference>
<dbReference type="InterPro" id="IPR048279">
    <property type="entry name" value="MdtK-like"/>
</dbReference>
<feature type="transmembrane region" description="Helical" evidence="7">
    <location>
        <begin position="12"/>
        <end position="33"/>
    </location>
</feature>
<dbReference type="GO" id="GO:0015297">
    <property type="term" value="F:antiporter activity"/>
    <property type="evidence" value="ECO:0007669"/>
    <property type="project" value="InterPro"/>
</dbReference>
<feature type="transmembrane region" description="Helical" evidence="7">
    <location>
        <begin position="316"/>
        <end position="341"/>
    </location>
</feature>
<evidence type="ECO:0000256" key="4">
    <source>
        <dbReference type="ARBA" id="ARBA00022692"/>
    </source>
</evidence>
<feature type="transmembrane region" description="Helical" evidence="7">
    <location>
        <begin position="53"/>
        <end position="75"/>
    </location>
</feature>
<keyword evidence="4 7" id="KW-0812">Transmembrane</keyword>